<sequence length="223" mass="24746">MWFRTNSAGEACTRLRLLPRFLSAARRGWAGNRLFSFVSPAGFAKDSSQAGTGRAGCIASSSRGSRTAIQVPETAGVALRECHFLLHDASVEASIDAVAQTIPFMRPRGSRGRECASRDKRGPLFEQRQGDRGFGQRGGIAPCQNRPIGIDGFLRLINDWSGVSSLLMYCQRTHFLDPFLALWLANLRLPSAPQPPHFFESRHWARRPASTQSHPEPRRQSSR</sequence>
<proteinExistence type="predicted"/>
<feature type="compositionally biased region" description="Basic and acidic residues" evidence="1">
    <location>
        <begin position="111"/>
        <end position="131"/>
    </location>
</feature>
<dbReference type="Proteomes" id="UP001275084">
    <property type="component" value="Unassembled WGS sequence"/>
</dbReference>
<evidence type="ECO:0000313" key="2">
    <source>
        <dbReference type="EMBL" id="KAK3363386.1"/>
    </source>
</evidence>
<reference evidence="2" key="2">
    <citation type="submission" date="2023-06" db="EMBL/GenBank/DDBJ databases">
        <authorList>
            <consortium name="Lawrence Berkeley National Laboratory"/>
            <person name="Haridas S."/>
            <person name="Hensen N."/>
            <person name="Bonometti L."/>
            <person name="Westerberg I."/>
            <person name="Brannstrom I.O."/>
            <person name="Guillou S."/>
            <person name="Cros-Aarteil S."/>
            <person name="Calhoun S."/>
            <person name="Kuo A."/>
            <person name="Mondo S."/>
            <person name="Pangilinan J."/>
            <person name="Riley R."/>
            <person name="Labutti K."/>
            <person name="Andreopoulos B."/>
            <person name="Lipzen A."/>
            <person name="Chen C."/>
            <person name="Yanf M."/>
            <person name="Daum C."/>
            <person name="Ng V."/>
            <person name="Clum A."/>
            <person name="Steindorff A."/>
            <person name="Ohm R."/>
            <person name="Martin F."/>
            <person name="Silar P."/>
            <person name="Natvig D."/>
            <person name="Lalanne C."/>
            <person name="Gautier V."/>
            <person name="Ament-Velasquez S.L."/>
            <person name="Kruys A."/>
            <person name="Hutchinson M.I."/>
            <person name="Powell A.J."/>
            <person name="Barry K."/>
            <person name="Miller A.N."/>
            <person name="Grigoriev I.V."/>
            <person name="Debuchy R."/>
            <person name="Gladieux P."/>
            <person name="Thoren M.H."/>
            <person name="Johannesson H."/>
        </authorList>
    </citation>
    <scope>NUCLEOTIDE SEQUENCE</scope>
    <source>
        <strain evidence="2">CBS 955.72</strain>
    </source>
</reference>
<dbReference type="EMBL" id="JAUIQD010000001">
    <property type="protein sequence ID" value="KAK3363386.1"/>
    <property type="molecule type" value="Genomic_DNA"/>
</dbReference>
<protein>
    <submittedName>
        <fullName evidence="2">Uncharacterized protein</fullName>
    </submittedName>
</protein>
<comment type="caution">
    <text evidence="2">The sequence shown here is derived from an EMBL/GenBank/DDBJ whole genome shotgun (WGS) entry which is preliminary data.</text>
</comment>
<feature type="region of interest" description="Disordered" evidence="1">
    <location>
        <begin position="203"/>
        <end position="223"/>
    </location>
</feature>
<evidence type="ECO:0000313" key="3">
    <source>
        <dbReference type="Proteomes" id="UP001275084"/>
    </source>
</evidence>
<feature type="region of interest" description="Disordered" evidence="1">
    <location>
        <begin position="109"/>
        <end position="140"/>
    </location>
</feature>
<reference evidence="2" key="1">
    <citation type="journal article" date="2023" name="Mol. Phylogenet. Evol.">
        <title>Genome-scale phylogeny and comparative genomics of the fungal order Sordariales.</title>
        <authorList>
            <person name="Hensen N."/>
            <person name="Bonometti L."/>
            <person name="Westerberg I."/>
            <person name="Brannstrom I.O."/>
            <person name="Guillou S."/>
            <person name="Cros-Aarteil S."/>
            <person name="Calhoun S."/>
            <person name="Haridas S."/>
            <person name="Kuo A."/>
            <person name="Mondo S."/>
            <person name="Pangilinan J."/>
            <person name="Riley R."/>
            <person name="LaButti K."/>
            <person name="Andreopoulos B."/>
            <person name="Lipzen A."/>
            <person name="Chen C."/>
            <person name="Yan M."/>
            <person name="Daum C."/>
            <person name="Ng V."/>
            <person name="Clum A."/>
            <person name="Steindorff A."/>
            <person name="Ohm R.A."/>
            <person name="Martin F."/>
            <person name="Silar P."/>
            <person name="Natvig D.O."/>
            <person name="Lalanne C."/>
            <person name="Gautier V."/>
            <person name="Ament-Velasquez S.L."/>
            <person name="Kruys A."/>
            <person name="Hutchinson M.I."/>
            <person name="Powell A.J."/>
            <person name="Barry K."/>
            <person name="Miller A.N."/>
            <person name="Grigoriev I.V."/>
            <person name="Debuchy R."/>
            <person name="Gladieux P."/>
            <person name="Hiltunen Thoren M."/>
            <person name="Johannesson H."/>
        </authorList>
    </citation>
    <scope>NUCLEOTIDE SEQUENCE</scope>
    <source>
        <strain evidence="2">CBS 955.72</strain>
    </source>
</reference>
<keyword evidence="3" id="KW-1185">Reference proteome</keyword>
<dbReference type="AlphaFoldDB" id="A0AAJ0HUZ3"/>
<organism evidence="2 3">
    <name type="scientific">Lasiosphaeria hispida</name>
    <dbReference type="NCBI Taxonomy" id="260671"/>
    <lineage>
        <taxon>Eukaryota</taxon>
        <taxon>Fungi</taxon>
        <taxon>Dikarya</taxon>
        <taxon>Ascomycota</taxon>
        <taxon>Pezizomycotina</taxon>
        <taxon>Sordariomycetes</taxon>
        <taxon>Sordariomycetidae</taxon>
        <taxon>Sordariales</taxon>
        <taxon>Lasiosphaeriaceae</taxon>
        <taxon>Lasiosphaeria</taxon>
    </lineage>
</organism>
<evidence type="ECO:0000256" key="1">
    <source>
        <dbReference type="SAM" id="MobiDB-lite"/>
    </source>
</evidence>
<gene>
    <name evidence="2" type="ORF">B0T25DRAFT_39293</name>
</gene>
<name>A0AAJ0HUZ3_9PEZI</name>
<accession>A0AAJ0HUZ3</accession>